<dbReference type="SMART" id="SM00382">
    <property type="entry name" value="AAA"/>
    <property type="match status" value="1"/>
</dbReference>
<keyword evidence="3 5" id="KW-0067">ATP-binding</keyword>
<dbReference type="GO" id="GO:0005524">
    <property type="term" value="F:ATP binding"/>
    <property type="evidence" value="ECO:0007669"/>
    <property type="project" value="UniProtKB-KW"/>
</dbReference>
<keyword evidence="6" id="KW-1185">Reference proteome</keyword>
<dbReference type="InterPro" id="IPR051782">
    <property type="entry name" value="ABC_Transporter_VariousFunc"/>
</dbReference>
<dbReference type="SUPFAM" id="SSF52540">
    <property type="entry name" value="P-loop containing nucleoside triphosphate hydrolases"/>
    <property type="match status" value="1"/>
</dbReference>
<dbReference type="EMBL" id="JBHRYQ010000001">
    <property type="protein sequence ID" value="MFC3813031.1"/>
    <property type="molecule type" value="Genomic_DNA"/>
</dbReference>
<evidence type="ECO:0000256" key="3">
    <source>
        <dbReference type="ARBA" id="ARBA00022840"/>
    </source>
</evidence>
<organism evidence="5 6">
    <name type="scientific">Lacihabitans lacunae</name>
    <dbReference type="NCBI Taxonomy" id="1028214"/>
    <lineage>
        <taxon>Bacteria</taxon>
        <taxon>Pseudomonadati</taxon>
        <taxon>Bacteroidota</taxon>
        <taxon>Cytophagia</taxon>
        <taxon>Cytophagales</taxon>
        <taxon>Leadbetterellaceae</taxon>
        <taxon>Lacihabitans</taxon>
    </lineage>
</organism>
<dbReference type="Gene3D" id="3.40.50.300">
    <property type="entry name" value="P-loop containing nucleotide triphosphate hydrolases"/>
    <property type="match status" value="1"/>
</dbReference>
<dbReference type="InterPro" id="IPR003593">
    <property type="entry name" value="AAA+_ATPase"/>
</dbReference>
<dbReference type="InterPro" id="IPR027417">
    <property type="entry name" value="P-loop_NTPase"/>
</dbReference>
<evidence type="ECO:0000313" key="6">
    <source>
        <dbReference type="Proteomes" id="UP001595616"/>
    </source>
</evidence>
<feature type="domain" description="ABC transporter" evidence="4">
    <location>
        <begin position="2"/>
        <end position="227"/>
    </location>
</feature>
<evidence type="ECO:0000259" key="4">
    <source>
        <dbReference type="PROSITE" id="PS50893"/>
    </source>
</evidence>
<dbReference type="InterPro" id="IPR003439">
    <property type="entry name" value="ABC_transporter-like_ATP-bd"/>
</dbReference>
<dbReference type="RefSeq" id="WP_379839937.1">
    <property type="nucleotide sequence ID" value="NZ_JBHRYQ010000001.1"/>
</dbReference>
<evidence type="ECO:0000256" key="2">
    <source>
        <dbReference type="ARBA" id="ARBA00022741"/>
    </source>
</evidence>
<dbReference type="PANTHER" id="PTHR42939">
    <property type="entry name" value="ABC TRANSPORTER ATP-BINDING PROTEIN ALBC-RELATED"/>
    <property type="match status" value="1"/>
</dbReference>
<protein>
    <submittedName>
        <fullName evidence="5">ATP-binding cassette domain-containing protein</fullName>
    </submittedName>
</protein>
<comment type="caution">
    <text evidence="5">The sequence shown here is derived from an EMBL/GenBank/DDBJ whole genome shotgun (WGS) entry which is preliminary data.</text>
</comment>
<name>A0ABV7Z1J5_9BACT</name>
<reference evidence="6" key="1">
    <citation type="journal article" date="2019" name="Int. J. Syst. Evol. Microbiol.">
        <title>The Global Catalogue of Microorganisms (GCM) 10K type strain sequencing project: providing services to taxonomists for standard genome sequencing and annotation.</title>
        <authorList>
            <consortium name="The Broad Institute Genomics Platform"/>
            <consortium name="The Broad Institute Genome Sequencing Center for Infectious Disease"/>
            <person name="Wu L."/>
            <person name="Ma J."/>
        </authorList>
    </citation>
    <scope>NUCLEOTIDE SEQUENCE [LARGE SCALE GENOMIC DNA]</scope>
    <source>
        <strain evidence="6">CECT 7956</strain>
    </source>
</reference>
<dbReference type="PROSITE" id="PS50893">
    <property type="entry name" value="ABC_TRANSPORTER_2"/>
    <property type="match status" value="1"/>
</dbReference>
<gene>
    <name evidence="5" type="ORF">ACFOOI_20370</name>
</gene>
<keyword evidence="2" id="KW-0547">Nucleotide-binding</keyword>
<dbReference type="PANTHER" id="PTHR42939:SF1">
    <property type="entry name" value="ABC TRANSPORTER ATP-BINDING PROTEIN ALBC-RELATED"/>
    <property type="match status" value="1"/>
</dbReference>
<evidence type="ECO:0000313" key="5">
    <source>
        <dbReference type="EMBL" id="MFC3813031.1"/>
    </source>
</evidence>
<sequence>MISIRNLTFRYSKDKLLFENLNLELQTGKVYGLLGKNGAGKSSLLYNISGLLFPLYGEINVLGYVPKDRKPSFLSSIYFLPEEFALPSINITQFLKLNSPFYPDFDSQQFYDFLKEFDIDTSDKLSNISLGQQKKVMIAFGLACNTKILIMDEPTNGLDIPSKSKFRKLVAANISDEKLFIISTHQVKDMESLIDQVIILKDNKIVLNTSVEDIGQKLSFQILKSQDDEVLFSEETIHGKVGVVKNVEGLESKVNIEHLFGAVMKNSHLINEIFPKQL</sequence>
<dbReference type="Pfam" id="PF00005">
    <property type="entry name" value="ABC_tran"/>
    <property type="match status" value="1"/>
</dbReference>
<accession>A0ABV7Z1J5</accession>
<evidence type="ECO:0000256" key="1">
    <source>
        <dbReference type="ARBA" id="ARBA00022448"/>
    </source>
</evidence>
<proteinExistence type="predicted"/>
<keyword evidence="1" id="KW-0813">Transport</keyword>
<dbReference type="Proteomes" id="UP001595616">
    <property type="component" value="Unassembled WGS sequence"/>
</dbReference>